<name>A0A1G2LVI2_9BACT</name>
<dbReference type="Pfam" id="PF13263">
    <property type="entry name" value="PHP_C"/>
    <property type="match status" value="1"/>
</dbReference>
<evidence type="ECO:0000313" key="1">
    <source>
        <dbReference type="EMBL" id="OHA14801.1"/>
    </source>
</evidence>
<evidence type="ECO:0000313" key="2">
    <source>
        <dbReference type="Proteomes" id="UP000178116"/>
    </source>
</evidence>
<sequence length="260" mass="30031">MENKERSGYIFLNPALILPRMVKSRRGDTIKFIMILKTSLHFHAAEDEKISLYGIYEAIDYAEEKGFDVLAYTPHRKFLFKKEYAQYAAKREILFIPGMEGEIKKRHFIILNCDKKAEEIKSFEDLKNYKIKNPQILVVAPHPFVFSARSLNGELLKHVDLFDAVEMSVFSNKMFNFNKKAEEVAKKYNKPFIATSDVHFLKDLERGYALVEAETKTTESILAAVKNGNFKNKMDAMSPFAMLKHQIKGGLNFISASLWR</sequence>
<comment type="caution">
    <text evidence="1">The sequence shown here is derived from an EMBL/GenBank/DDBJ whole genome shotgun (WGS) entry which is preliminary data.</text>
</comment>
<organism evidence="1 2">
    <name type="scientific">Candidatus Tagabacteria bacterium RIFCSPLOWO2_01_FULL_42_9</name>
    <dbReference type="NCBI Taxonomy" id="1802296"/>
    <lineage>
        <taxon>Bacteria</taxon>
        <taxon>Candidatus Tagaibacteriota</taxon>
    </lineage>
</organism>
<accession>A0A1G2LVI2</accession>
<dbReference type="EMBL" id="MHRA01000042">
    <property type="protein sequence ID" value="OHA14801.1"/>
    <property type="molecule type" value="Genomic_DNA"/>
</dbReference>
<dbReference type="AlphaFoldDB" id="A0A1G2LVI2"/>
<dbReference type="Gene3D" id="3.20.20.140">
    <property type="entry name" value="Metal-dependent hydrolases"/>
    <property type="match status" value="1"/>
</dbReference>
<reference evidence="1 2" key="1">
    <citation type="journal article" date="2016" name="Nat. Commun.">
        <title>Thousands of microbial genomes shed light on interconnected biogeochemical processes in an aquifer system.</title>
        <authorList>
            <person name="Anantharaman K."/>
            <person name="Brown C.T."/>
            <person name="Hug L.A."/>
            <person name="Sharon I."/>
            <person name="Castelle C.J."/>
            <person name="Probst A.J."/>
            <person name="Thomas B.C."/>
            <person name="Singh A."/>
            <person name="Wilkins M.J."/>
            <person name="Karaoz U."/>
            <person name="Brodie E.L."/>
            <person name="Williams K.H."/>
            <person name="Hubbard S.S."/>
            <person name="Banfield J.F."/>
        </authorList>
    </citation>
    <scope>NUCLEOTIDE SEQUENCE [LARGE SCALE GENOMIC DNA]</scope>
</reference>
<dbReference type="CDD" id="cd07432">
    <property type="entry name" value="PHP_HisPPase"/>
    <property type="match status" value="1"/>
</dbReference>
<proteinExistence type="predicted"/>
<dbReference type="Proteomes" id="UP000178116">
    <property type="component" value="Unassembled WGS sequence"/>
</dbReference>
<dbReference type="SUPFAM" id="SSF89550">
    <property type="entry name" value="PHP domain-like"/>
    <property type="match status" value="1"/>
</dbReference>
<protein>
    <recommendedName>
        <fullName evidence="3">Polymerase/histidinol phosphatase N-terminal domain-containing protein</fullName>
    </recommendedName>
</protein>
<dbReference type="InterPro" id="IPR016195">
    <property type="entry name" value="Pol/histidinol_Pase-like"/>
</dbReference>
<gene>
    <name evidence="1" type="ORF">A3A10_01320</name>
</gene>
<evidence type="ECO:0008006" key="3">
    <source>
        <dbReference type="Google" id="ProtNLM"/>
    </source>
</evidence>